<proteinExistence type="predicted"/>
<sequence>MVFSNKKKLKNNPDKIFIAENLTKHRNDLINRLNTLRTKEKIHSFWTHDGTRLVNTTDVSSPNKVKSTQDIYELGGEVLEASECIPTREVVVRCDDKIWYNSNLRREMRKRDRFRKLFLRLKSASAELKFKQQRNKENNLKKQAKKHFYASLNENLDEIKQANPKQYWKIVNMQIKNDRPVHDVPPLKDPNQNYNLAYESTKKSEILNKYVLY</sequence>
<reference evidence="1 2" key="1">
    <citation type="submission" date="2020-06" db="EMBL/GenBank/DDBJ databases">
        <authorList>
            <person name="Li R."/>
            <person name="Bekaert M."/>
        </authorList>
    </citation>
    <scope>NUCLEOTIDE SEQUENCE [LARGE SCALE GENOMIC DNA]</scope>
    <source>
        <strain evidence="2">wild</strain>
    </source>
</reference>
<organism evidence="1 2">
    <name type="scientific">Mytilus coruscus</name>
    <name type="common">Sea mussel</name>
    <dbReference type="NCBI Taxonomy" id="42192"/>
    <lineage>
        <taxon>Eukaryota</taxon>
        <taxon>Metazoa</taxon>
        <taxon>Spiralia</taxon>
        <taxon>Lophotrochozoa</taxon>
        <taxon>Mollusca</taxon>
        <taxon>Bivalvia</taxon>
        <taxon>Autobranchia</taxon>
        <taxon>Pteriomorphia</taxon>
        <taxon>Mytilida</taxon>
        <taxon>Mytiloidea</taxon>
        <taxon>Mytilidae</taxon>
        <taxon>Mytilinae</taxon>
        <taxon>Mytilus</taxon>
    </lineage>
</organism>
<dbReference type="EMBL" id="CACVKT020008733">
    <property type="protein sequence ID" value="CAC5417236.1"/>
    <property type="molecule type" value="Genomic_DNA"/>
</dbReference>
<evidence type="ECO:0000313" key="2">
    <source>
        <dbReference type="Proteomes" id="UP000507470"/>
    </source>
</evidence>
<evidence type="ECO:0000313" key="1">
    <source>
        <dbReference type="EMBL" id="CAC5417236.1"/>
    </source>
</evidence>
<accession>A0A6J8EB26</accession>
<gene>
    <name evidence="1" type="ORF">MCOR_49770</name>
</gene>
<dbReference type="AlphaFoldDB" id="A0A6J8EB26"/>
<keyword evidence="2" id="KW-1185">Reference proteome</keyword>
<protein>
    <submittedName>
        <fullName evidence="1">Uncharacterized protein</fullName>
    </submittedName>
</protein>
<name>A0A6J8EB26_MYTCO</name>
<dbReference type="OrthoDB" id="6088868at2759"/>
<dbReference type="Proteomes" id="UP000507470">
    <property type="component" value="Unassembled WGS sequence"/>
</dbReference>